<gene>
    <name evidence="2" type="ORF">CGOC_LOCUS7658</name>
</gene>
<feature type="region of interest" description="Disordered" evidence="1">
    <location>
        <begin position="1"/>
        <end position="29"/>
    </location>
</feature>
<sequence length="29" mass="3593">MSYEELQAQLFADMELPPEKKKKWHEEEQ</sequence>
<organism evidence="2 3">
    <name type="scientific">Cylicostephanus goldi</name>
    <name type="common">Nematode worm</name>
    <dbReference type="NCBI Taxonomy" id="71465"/>
    <lineage>
        <taxon>Eukaryota</taxon>
        <taxon>Metazoa</taxon>
        <taxon>Ecdysozoa</taxon>
        <taxon>Nematoda</taxon>
        <taxon>Chromadorea</taxon>
        <taxon>Rhabditida</taxon>
        <taxon>Rhabditina</taxon>
        <taxon>Rhabditomorpha</taxon>
        <taxon>Strongyloidea</taxon>
        <taxon>Strongylidae</taxon>
        <taxon>Cylicostephanus</taxon>
    </lineage>
</organism>
<evidence type="ECO:0000313" key="3">
    <source>
        <dbReference type="Proteomes" id="UP000271889"/>
    </source>
</evidence>
<proteinExistence type="predicted"/>
<keyword evidence="3" id="KW-1185">Reference proteome</keyword>
<dbReference type="AlphaFoldDB" id="A0A3P6TAZ9"/>
<dbReference type="EMBL" id="UYRV01026923">
    <property type="protein sequence ID" value="VDK80113.1"/>
    <property type="molecule type" value="Genomic_DNA"/>
</dbReference>
<protein>
    <submittedName>
        <fullName evidence="2">Uncharacterized protein</fullName>
    </submittedName>
</protein>
<name>A0A3P6TAZ9_CYLGO</name>
<dbReference type="Proteomes" id="UP000271889">
    <property type="component" value="Unassembled WGS sequence"/>
</dbReference>
<evidence type="ECO:0000256" key="1">
    <source>
        <dbReference type="SAM" id="MobiDB-lite"/>
    </source>
</evidence>
<accession>A0A3P6TAZ9</accession>
<reference evidence="2 3" key="1">
    <citation type="submission" date="2018-11" db="EMBL/GenBank/DDBJ databases">
        <authorList>
            <consortium name="Pathogen Informatics"/>
        </authorList>
    </citation>
    <scope>NUCLEOTIDE SEQUENCE [LARGE SCALE GENOMIC DNA]</scope>
</reference>
<evidence type="ECO:0000313" key="2">
    <source>
        <dbReference type="EMBL" id="VDK80113.1"/>
    </source>
</evidence>